<protein>
    <submittedName>
        <fullName evidence="3">Uncharacterized protein</fullName>
    </submittedName>
</protein>
<gene>
    <name evidence="3" type="ORF">FYC77_16745</name>
</gene>
<evidence type="ECO:0000256" key="2">
    <source>
        <dbReference type="SAM" id="MobiDB-lite"/>
    </source>
</evidence>
<accession>A0A5D5AIB4</accession>
<name>A0A5D5AIB4_9EURY</name>
<feature type="coiled-coil region" evidence="1">
    <location>
        <begin position="7"/>
        <end position="41"/>
    </location>
</feature>
<feature type="compositionally biased region" description="Basic and acidic residues" evidence="2">
    <location>
        <begin position="199"/>
        <end position="210"/>
    </location>
</feature>
<keyword evidence="1" id="KW-0175">Coiled coil</keyword>
<evidence type="ECO:0000313" key="3">
    <source>
        <dbReference type="EMBL" id="TYT60874.1"/>
    </source>
</evidence>
<keyword evidence="4" id="KW-1185">Reference proteome</keyword>
<dbReference type="EMBL" id="VTAW01000028">
    <property type="protein sequence ID" value="TYT60874.1"/>
    <property type="molecule type" value="Genomic_DNA"/>
</dbReference>
<comment type="caution">
    <text evidence="3">The sequence shown here is derived from an EMBL/GenBank/DDBJ whole genome shotgun (WGS) entry which is preliminary data.</text>
</comment>
<sequence length="218" mass="25205">MSDEDRVDDLERKLEEKEERIETLEERLESLEAKLEEELKARTDPIWKRLGETNKRVSDLENLRRVDALDLEAQLTPLERMLIGQDEPGNVVEQRALCLMQNWDEIASRVAEGKQNAIVGRDPIKEVIERELDVDLSPRLLHRVLNAFDAKDAEHGEGMELLGDKAKVDKTEDGRKRIKIGEPGRVYFTEDKFHEALRERDAGRSMEQKLAENSGEDY</sequence>
<dbReference type="AlphaFoldDB" id="A0A5D5AIB4"/>
<evidence type="ECO:0000256" key="1">
    <source>
        <dbReference type="SAM" id="Coils"/>
    </source>
</evidence>
<proteinExistence type="predicted"/>
<reference evidence="3 4" key="1">
    <citation type="submission" date="2019-08" db="EMBL/GenBank/DDBJ databases">
        <title>Archaea genome.</title>
        <authorList>
            <person name="Kajale S."/>
            <person name="Shouche Y."/>
            <person name="Deshpande N."/>
            <person name="Sharma A."/>
        </authorList>
    </citation>
    <scope>NUCLEOTIDE SEQUENCE [LARGE SCALE GENOMIC DNA]</scope>
    <source>
        <strain evidence="3 4">ESP3B_9</strain>
    </source>
</reference>
<feature type="region of interest" description="Disordered" evidence="2">
    <location>
        <begin position="199"/>
        <end position="218"/>
    </location>
</feature>
<evidence type="ECO:0000313" key="4">
    <source>
        <dbReference type="Proteomes" id="UP000324104"/>
    </source>
</evidence>
<dbReference type="Proteomes" id="UP000324104">
    <property type="component" value="Unassembled WGS sequence"/>
</dbReference>
<dbReference type="RefSeq" id="WP_149082641.1">
    <property type="nucleotide sequence ID" value="NZ_VTAW01000028.1"/>
</dbReference>
<organism evidence="3 4">
    <name type="scientific">Natrialba swarupiae</name>
    <dbReference type="NCBI Taxonomy" id="2448032"/>
    <lineage>
        <taxon>Archaea</taxon>
        <taxon>Methanobacteriati</taxon>
        <taxon>Methanobacteriota</taxon>
        <taxon>Stenosarchaea group</taxon>
        <taxon>Halobacteria</taxon>
        <taxon>Halobacteriales</taxon>
        <taxon>Natrialbaceae</taxon>
        <taxon>Natrialba</taxon>
    </lineage>
</organism>